<dbReference type="SUPFAM" id="SSF54523">
    <property type="entry name" value="Pili subunits"/>
    <property type="match status" value="1"/>
</dbReference>
<evidence type="ECO:0000256" key="8">
    <source>
        <dbReference type="ARBA" id="ARBA00023287"/>
    </source>
</evidence>
<keyword evidence="8" id="KW-0178">Competence</keyword>
<evidence type="ECO:0000313" key="12">
    <source>
        <dbReference type="Proteomes" id="UP000019050"/>
    </source>
</evidence>
<name>W1Q605_ABIDE</name>
<gene>
    <name evidence="11" type="ORF">GCWU000182_001231</name>
</gene>
<organism evidence="11 12">
    <name type="scientific">Abiotrophia defectiva ATCC 49176</name>
    <dbReference type="NCBI Taxonomy" id="592010"/>
    <lineage>
        <taxon>Bacteria</taxon>
        <taxon>Bacillati</taxon>
        <taxon>Bacillota</taxon>
        <taxon>Bacilli</taxon>
        <taxon>Lactobacillales</taxon>
        <taxon>Aerococcaceae</taxon>
        <taxon>Abiotrophia</taxon>
    </lineage>
</organism>
<evidence type="ECO:0000256" key="2">
    <source>
        <dbReference type="ARBA" id="ARBA00004241"/>
    </source>
</evidence>
<dbReference type="GO" id="GO:0009986">
    <property type="term" value="C:cell surface"/>
    <property type="evidence" value="ECO:0007669"/>
    <property type="project" value="UniProtKB-SubCell"/>
</dbReference>
<dbReference type="GO" id="GO:0030420">
    <property type="term" value="P:establishment of competence for transformation"/>
    <property type="evidence" value="ECO:0007669"/>
    <property type="project" value="UniProtKB-KW"/>
</dbReference>
<sequence length="112" mass="12670">MKARVLKGRRKNAFTLIEMLIVLIIVALLMAIIIPNVAGQKERIEKQARQNMAQIIETQVNTYKLAENDSEVTVKELKTAGYLTDKQVEEAKKLLQLDENTTITLPINIPQP</sequence>
<reference evidence="11" key="1">
    <citation type="submission" date="2013-06" db="EMBL/GenBank/DDBJ databases">
        <authorList>
            <person name="Weinstock G."/>
            <person name="Sodergren E."/>
            <person name="Clifton S."/>
            <person name="Fulton L."/>
            <person name="Fulton B."/>
            <person name="Courtney L."/>
            <person name="Fronick C."/>
            <person name="Harrison M."/>
            <person name="Strong C."/>
            <person name="Farmer C."/>
            <person name="Delahaunty K."/>
            <person name="Markovic C."/>
            <person name="Hall O."/>
            <person name="Minx P."/>
            <person name="Tomlinson C."/>
            <person name="Mitreva M."/>
            <person name="Nelson J."/>
            <person name="Hou S."/>
            <person name="Wollam A."/>
            <person name="Pepin K.H."/>
            <person name="Johnson M."/>
            <person name="Bhonagiri V."/>
            <person name="Nash W.E."/>
            <person name="Warren W."/>
            <person name="Chinwalla A."/>
            <person name="Mardis E.R."/>
            <person name="Wilson R.K."/>
        </authorList>
    </citation>
    <scope>NUCLEOTIDE SEQUENCE [LARGE SCALE GENOMIC DNA]</scope>
    <source>
        <strain evidence="11">ATCC 49176</strain>
    </source>
</reference>
<dbReference type="HOGENOM" id="CLU_091705_9_2_9"/>
<dbReference type="Gene3D" id="3.30.700.10">
    <property type="entry name" value="Glycoprotein, Type 4 Pilin"/>
    <property type="match status" value="1"/>
</dbReference>
<dbReference type="NCBIfam" id="TIGR02532">
    <property type="entry name" value="IV_pilin_GFxxxE"/>
    <property type="match status" value="1"/>
</dbReference>
<dbReference type="Proteomes" id="UP000019050">
    <property type="component" value="Unassembled WGS sequence"/>
</dbReference>
<comment type="caution">
    <text evidence="11">The sequence shown here is derived from an EMBL/GenBank/DDBJ whole genome shotgun (WGS) entry which is preliminary data.</text>
</comment>
<comment type="subcellular location">
    <subcellularLocation>
        <location evidence="1">Cell membrane</location>
        <topology evidence="1">Single-pass membrane protein</topology>
    </subcellularLocation>
    <subcellularLocation>
        <location evidence="2">Cell surface</location>
    </subcellularLocation>
</comment>
<keyword evidence="12" id="KW-1185">Reference proteome</keyword>
<evidence type="ECO:0000256" key="1">
    <source>
        <dbReference type="ARBA" id="ARBA00004162"/>
    </source>
</evidence>
<comment type="similarity">
    <text evidence="9">Belongs to the ComGC family.</text>
</comment>
<dbReference type="InterPro" id="IPR012902">
    <property type="entry name" value="N_methyl_site"/>
</dbReference>
<dbReference type="GeneID" id="84817741"/>
<keyword evidence="6 10" id="KW-1133">Transmembrane helix</keyword>
<dbReference type="STRING" id="592010.GCWU000182_001231"/>
<dbReference type="OrthoDB" id="2139757at2"/>
<dbReference type="NCBIfam" id="NF041013">
    <property type="entry name" value="T4P_ComGE"/>
    <property type="match status" value="1"/>
</dbReference>
<dbReference type="InterPro" id="IPR053468">
    <property type="entry name" value="ComGE-like"/>
</dbReference>
<keyword evidence="7 10" id="KW-0472">Membrane</keyword>
<keyword evidence="5 10" id="KW-0812">Transmembrane</keyword>
<keyword evidence="4" id="KW-0488">Methylation</keyword>
<dbReference type="InterPro" id="IPR016940">
    <property type="entry name" value="ComGC"/>
</dbReference>
<dbReference type="EMBL" id="ACIN03000012">
    <property type="protein sequence ID" value="ESK65449.1"/>
    <property type="molecule type" value="Genomic_DNA"/>
</dbReference>
<dbReference type="Pfam" id="PF07963">
    <property type="entry name" value="N_methyl"/>
    <property type="match status" value="1"/>
</dbReference>
<dbReference type="GO" id="GO:0005886">
    <property type="term" value="C:plasma membrane"/>
    <property type="evidence" value="ECO:0007669"/>
    <property type="project" value="UniProtKB-SubCell"/>
</dbReference>
<evidence type="ECO:0000256" key="4">
    <source>
        <dbReference type="ARBA" id="ARBA00022481"/>
    </source>
</evidence>
<feature type="transmembrane region" description="Helical" evidence="10">
    <location>
        <begin position="12"/>
        <end position="34"/>
    </location>
</feature>
<protein>
    <submittedName>
        <fullName evidence="11">Prepilin-type cleavage/methylation protein</fullName>
    </submittedName>
</protein>
<proteinExistence type="inferred from homology"/>
<accession>W1Q605</accession>
<dbReference type="NCBIfam" id="NF040999">
    <property type="entry name" value="pilin_ComGC"/>
    <property type="match status" value="1"/>
</dbReference>
<evidence type="ECO:0000256" key="9">
    <source>
        <dbReference type="ARBA" id="ARBA00043982"/>
    </source>
</evidence>
<evidence type="ECO:0000313" key="11">
    <source>
        <dbReference type="EMBL" id="ESK65449.1"/>
    </source>
</evidence>
<dbReference type="AlphaFoldDB" id="W1Q605"/>
<evidence type="ECO:0000256" key="5">
    <source>
        <dbReference type="ARBA" id="ARBA00022692"/>
    </source>
</evidence>
<dbReference type="RefSeq" id="WP_023391873.1">
    <property type="nucleotide sequence ID" value="NZ_CP146287.1"/>
</dbReference>
<evidence type="ECO:0000256" key="3">
    <source>
        <dbReference type="ARBA" id="ARBA00022475"/>
    </source>
</evidence>
<evidence type="ECO:0000256" key="10">
    <source>
        <dbReference type="SAM" id="Phobius"/>
    </source>
</evidence>
<evidence type="ECO:0000256" key="6">
    <source>
        <dbReference type="ARBA" id="ARBA00022989"/>
    </source>
</evidence>
<dbReference type="InterPro" id="IPR045584">
    <property type="entry name" value="Pilin-like"/>
</dbReference>
<evidence type="ECO:0000256" key="7">
    <source>
        <dbReference type="ARBA" id="ARBA00023136"/>
    </source>
</evidence>
<keyword evidence="3" id="KW-1003">Cell membrane</keyword>
<dbReference type="eggNOG" id="COG4537">
    <property type="taxonomic scope" value="Bacteria"/>
</dbReference>